<keyword evidence="3" id="KW-1185">Reference proteome</keyword>
<organism evidence="2 3">
    <name type="scientific">Vitrella brassicaformis (strain CCMP3155)</name>
    <dbReference type="NCBI Taxonomy" id="1169540"/>
    <lineage>
        <taxon>Eukaryota</taxon>
        <taxon>Sar</taxon>
        <taxon>Alveolata</taxon>
        <taxon>Colpodellida</taxon>
        <taxon>Vitrellaceae</taxon>
        <taxon>Vitrella</taxon>
    </lineage>
</organism>
<dbReference type="EMBL" id="CDMY01000738">
    <property type="protein sequence ID" value="CEM31856.1"/>
    <property type="molecule type" value="Genomic_DNA"/>
</dbReference>
<name>A0A0G4GNJ2_VITBC</name>
<feature type="compositionally biased region" description="Acidic residues" evidence="1">
    <location>
        <begin position="204"/>
        <end position="213"/>
    </location>
</feature>
<dbReference type="AlphaFoldDB" id="A0A0G4GNJ2"/>
<gene>
    <name evidence="2" type="ORF">Vbra_2296</name>
</gene>
<feature type="compositionally biased region" description="Basic residues" evidence="1">
    <location>
        <begin position="109"/>
        <end position="120"/>
    </location>
</feature>
<reference evidence="2 3" key="1">
    <citation type="submission" date="2014-11" db="EMBL/GenBank/DDBJ databases">
        <authorList>
            <person name="Zhu J."/>
            <person name="Qi W."/>
            <person name="Song R."/>
        </authorList>
    </citation>
    <scope>NUCLEOTIDE SEQUENCE [LARGE SCALE GENOMIC DNA]</scope>
</reference>
<dbReference type="VEuPathDB" id="CryptoDB:Vbra_2296"/>
<proteinExistence type="predicted"/>
<evidence type="ECO:0000256" key="1">
    <source>
        <dbReference type="SAM" id="MobiDB-lite"/>
    </source>
</evidence>
<feature type="region of interest" description="Disordered" evidence="1">
    <location>
        <begin position="185"/>
        <end position="236"/>
    </location>
</feature>
<dbReference type="Proteomes" id="UP000041254">
    <property type="component" value="Unassembled WGS sequence"/>
</dbReference>
<sequence>MLLYGLSIICNSSFNDIDAHRTIASLPTSYIPIVTLSSSRAIQPAAVQSKIVSLKMRSTCPSASTHTNSVRMVSIRDQSLPLEWGGQWGQPQGQSASAQPMDTAAKATRGLRQKCKKRARSPFPSASPTDSDLQPLPKVKRRPTPHEKDEAPAVFGGVGEEVLWGPLNKAREGEIVKAAETAYDQTGLTMGKRAPRGQGRKDGGDDDKMDIDEGAGAAGGDDTLESLAEWLGEGRT</sequence>
<feature type="compositionally biased region" description="Low complexity" evidence="1">
    <location>
        <begin position="89"/>
        <end position="100"/>
    </location>
</feature>
<protein>
    <submittedName>
        <fullName evidence="2">Uncharacterized protein</fullName>
    </submittedName>
</protein>
<accession>A0A0G4GNJ2</accession>
<evidence type="ECO:0000313" key="3">
    <source>
        <dbReference type="Proteomes" id="UP000041254"/>
    </source>
</evidence>
<dbReference type="InParanoid" id="A0A0G4GNJ2"/>
<evidence type="ECO:0000313" key="2">
    <source>
        <dbReference type="EMBL" id="CEM31856.1"/>
    </source>
</evidence>
<feature type="region of interest" description="Disordered" evidence="1">
    <location>
        <begin position="84"/>
        <end position="154"/>
    </location>
</feature>